<evidence type="ECO:0000313" key="1">
    <source>
        <dbReference type="EMBL" id="KKK78401.1"/>
    </source>
</evidence>
<reference evidence="1" key="1">
    <citation type="journal article" date="2015" name="Nature">
        <title>Complex archaea that bridge the gap between prokaryotes and eukaryotes.</title>
        <authorList>
            <person name="Spang A."/>
            <person name="Saw J.H."/>
            <person name="Jorgensen S.L."/>
            <person name="Zaremba-Niedzwiedzka K."/>
            <person name="Martijn J."/>
            <person name="Lind A.E."/>
            <person name="van Eijk R."/>
            <person name="Schleper C."/>
            <person name="Guy L."/>
            <person name="Ettema T.J."/>
        </authorList>
    </citation>
    <scope>NUCLEOTIDE SEQUENCE</scope>
</reference>
<gene>
    <name evidence="1" type="ORF">LCGC14_2843900</name>
</gene>
<organism evidence="1">
    <name type="scientific">marine sediment metagenome</name>
    <dbReference type="NCBI Taxonomy" id="412755"/>
    <lineage>
        <taxon>unclassified sequences</taxon>
        <taxon>metagenomes</taxon>
        <taxon>ecological metagenomes</taxon>
    </lineage>
</organism>
<protein>
    <submittedName>
        <fullName evidence="1">Uncharacterized protein</fullName>
    </submittedName>
</protein>
<dbReference type="AlphaFoldDB" id="A0A0F9B1I5"/>
<accession>A0A0F9B1I5</accession>
<comment type="caution">
    <text evidence="1">The sequence shown here is derived from an EMBL/GenBank/DDBJ whole genome shotgun (WGS) entry which is preliminary data.</text>
</comment>
<sequence length="44" mass="4925">MKADAAKKPLTSAHWTDEELREMARDFVSGVPVHTLAEKSNRSI</sequence>
<dbReference type="EMBL" id="LAZR01054507">
    <property type="protein sequence ID" value="KKK78401.1"/>
    <property type="molecule type" value="Genomic_DNA"/>
</dbReference>
<feature type="non-terminal residue" evidence="1">
    <location>
        <position position="44"/>
    </location>
</feature>
<proteinExistence type="predicted"/>
<name>A0A0F9B1I5_9ZZZZ</name>